<dbReference type="RefSeq" id="WP_286651754.1">
    <property type="nucleotide sequence ID" value="NZ_JACAGK010000042.1"/>
</dbReference>
<keyword evidence="1" id="KW-0732">Signal</keyword>
<feature type="chain" id="PRO_5047020631" description="Lipoprotein" evidence="1">
    <location>
        <begin position="26"/>
        <end position="309"/>
    </location>
</feature>
<reference evidence="2" key="2">
    <citation type="journal article" date="2022" name="Sci. Total Environ.">
        <title>Prevalence, transmission, and molecular epidemiology of tet(X)-positive bacteria among humans, animals, and environmental niches in China: An epidemiological, and genomic-based study.</title>
        <authorList>
            <person name="Dong N."/>
            <person name="Zeng Y."/>
            <person name="Cai C."/>
            <person name="Sun C."/>
            <person name="Lu J."/>
            <person name="Liu C."/>
            <person name="Zhou H."/>
            <person name="Sun Q."/>
            <person name="Shu L."/>
            <person name="Wang H."/>
            <person name="Wang Y."/>
            <person name="Wang S."/>
            <person name="Wu C."/>
            <person name="Chan E.W."/>
            <person name="Chen G."/>
            <person name="Shen Z."/>
            <person name="Chen S."/>
            <person name="Zhang R."/>
        </authorList>
    </citation>
    <scope>NUCLEOTIDE SEQUENCE</scope>
    <source>
        <strain evidence="2">R1692</strain>
    </source>
</reference>
<dbReference type="PROSITE" id="PS51257">
    <property type="entry name" value="PROKAR_LIPOPROTEIN"/>
    <property type="match status" value="1"/>
</dbReference>
<comment type="caution">
    <text evidence="2">The sequence shown here is derived from an EMBL/GenBank/DDBJ whole genome shotgun (WGS) entry which is preliminary data.</text>
</comment>
<dbReference type="Proteomes" id="UP001170954">
    <property type="component" value="Unassembled WGS sequence"/>
</dbReference>
<evidence type="ECO:0008006" key="4">
    <source>
        <dbReference type="Google" id="ProtNLM"/>
    </source>
</evidence>
<organism evidence="2 3">
    <name type="scientific">Sphingobacterium hotanense</name>
    <dbReference type="NCBI Taxonomy" id="649196"/>
    <lineage>
        <taxon>Bacteria</taxon>
        <taxon>Pseudomonadati</taxon>
        <taxon>Bacteroidota</taxon>
        <taxon>Sphingobacteriia</taxon>
        <taxon>Sphingobacteriales</taxon>
        <taxon>Sphingobacteriaceae</taxon>
        <taxon>Sphingobacterium</taxon>
    </lineage>
</organism>
<keyword evidence="3" id="KW-1185">Reference proteome</keyword>
<name>A0ABT7NPW9_9SPHI</name>
<dbReference type="EMBL" id="JACAGK010000042">
    <property type="protein sequence ID" value="MDM1049301.1"/>
    <property type="molecule type" value="Genomic_DNA"/>
</dbReference>
<protein>
    <recommendedName>
        <fullName evidence="4">Lipoprotein</fullName>
    </recommendedName>
</protein>
<evidence type="ECO:0000313" key="3">
    <source>
        <dbReference type="Proteomes" id="UP001170954"/>
    </source>
</evidence>
<proteinExistence type="predicted"/>
<evidence type="ECO:0000313" key="2">
    <source>
        <dbReference type="EMBL" id="MDM1049301.1"/>
    </source>
</evidence>
<feature type="signal peptide" evidence="1">
    <location>
        <begin position="1"/>
        <end position="25"/>
    </location>
</feature>
<reference evidence="2" key="1">
    <citation type="submission" date="2020-06" db="EMBL/GenBank/DDBJ databases">
        <authorList>
            <person name="Dong N."/>
        </authorList>
    </citation>
    <scope>NUCLEOTIDE SEQUENCE</scope>
    <source>
        <strain evidence="2">R1692</strain>
    </source>
</reference>
<accession>A0ABT7NPW9</accession>
<evidence type="ECO:0000256" key="1">
    <source>
        <dbReference type="SAM" id="SignalP"/>
    </source>
</evidence>
<sequence>MTNKISSLLRITLLAISFYSLSSCAKDDFDANHQLVDPSLSEQKINTGFTNQEVPIKADNWSITYVKDGVTGEPLKNKIGEPFKLSEAGVMELESGWLKMEKTADNKLIVSLLENFSDHPRKFIVGLVSDNKQDEITYIQSRGESYEIVKKDIQEVEGSKTVYSSTEGCSTVTLKNDTDLEKSFDITAIFEGVKYSSEFTSEDYGAFDWIGAADSLISMDQLIVDGSVRWNGQVVYKKGTTLEDFVKESSKEEIKVAPNSTVQVSGEMEYLERTCEYTFTIKNSSSGHQFPVKGIWKQKVPLSPHTILN</sequence>
<gene>
    <name evidence="2" type="ORF">HX018_13745</name>
</gene>